<dbReference type="AlphaFoldDB" id="A0A5C8PSB0"/>
<evidence type="ECO:0000259" key="1">
    <source>
        <dbReference type="Pfam" id="PF01979"/>
    </source>
</evidence>
<dbReference type="CDD" id="cd01306">
    <property type="entry name" value="PhnM"/>
    <property type="match status" value="1"/>
</dbReference>
<name>A0A5C8PSB0_9HYPH</name>
<dbReference type="InterPro" id="IPR012696">
    <property type="entry name" value="PhnM"/>
</dbReference>
<dbReference type="PIRSF" id="PIRSF038971">
    <property type="entry name" value="PhnM"/>
    <property type="match status" value="1"/>
</dbReference>
<dbReference type="GO" id="GO:0016810">
    <property type="term" value="F:hydrolase activity, acting on carbon-nitrogen (but not peptide) bonds"/>
    <property type="evidence" value="ECO:0007669"/>
    <property type="project" value="InterPro"/>
</dbReference>
<evidence type="ECO:0000313" key="2">
    <source>
        <dbReference type="EMBL" id="TXL79544.1"/>
    </source>
</evidence>
<feature type="domain" description="Amidohydrolase-related" evidence="1">
    <location>
        <begin position="188"/>
        <end position="377"/>
    </location>
</feature>
<dbReference type="NCBIfam" id="NF011983">
    <property type="entry name" value="PRK15446.1-4"/>
    <property type="match status" value="1"/>
</dbReference>
<dbReference type="NCBIfam" id="NF011981">
    <property type="entry name" value="PRK15446.1-2"/>
    <property type="match status" value="1"/>
</dbReference>
<dbReference type="NCBIfam" id="NF011990">
    <property type="entry name" value="PRK15446.2-6"/>
    <property type="match status" value="1"/>
</dbReference>
<dbReference type="EC" id="3.6.1.63" evidence="2"/>
<dbReference type="NCBIfam" id="TIGR02318">
    <property type="entry name" value="phosphono_phnM"/>
    <property type="match status" value="1"/>
</dbReference>
<dbReference type="InterPro" id="IPR011059">
    <property type="entry name" value="Metal-dep_hydrolase_composite"/>
</dbReference>
<proteinExistence type="predicted"/>
<reference evidence="2 3" key="1">
    <citation type="submission" date="2019-06" db="EMBL/GenBank/DDBJ databases">
        <title>New taxonomy in bacterial strain CC-CFT640, isolated from vineyard.</title>
        <authorList>
            <person name="Lin S.-Y."/>
            <person name="Tsai C.-F."/>
            <person name="Young C.-C."/>
        </authorList>
    </citation>
    <scope>NUCLEOTIDE SEQUENCE [LARGE SCALE GENOMIC DNA]</scope>
    <source>
        <strain evidence="2 3">CC-CFT640</strain>
    </source>
</reference>
<gene>
    <name evidence="2" type="ORF">FHP25_06270</name>
</gene>
<dbReference type="RefSeq" id="WP_147846051.1">
    <property type="nucleotide sequence ID" value="NZ_VDUZ01000005.1"/>
</dbReference>
<dbReference type="InterPro" id="IPR051781">
    <property type="entry name" value="Metallo-dep_Hydrolase"/>
</dbReference>
<dbReference type="SUPFAM" id="SSF51338">
    <property type="entry name" value="Composite domain of metallo-dependent hydrolases"/>
    <property type="match status" value="1"/>
</dbReference>
<dbReference type="OrthoDB" id="9785413at2"/>
<keyword evidence="3" id="KW-1185">Reference proteome</keyword>
<accession>A0A5C8PSB0</accession>
<protein>
    <submittedName>
        <fullName evidence="2">Alpha-D-ribose 1-methylphosphonate 5-triphosphate diphosphatase</fullName>
        <ecNumber evidence="2">3.6.1.63</ecNumber>
    </submittedName>
</protein>
<comment type="caution">
    <text evidence="2">The sequence shown here is derived from an EMBL/GenBank/DDBJ whole genome shotgun (WGS) entry which is preliminary data.</text>
</comment>
<dbReference type="PANTHER" id="PTHR43135">
    <property type="entry name" value="ALPHA-D-RIBOSE 1-METHYLPHOSPHONATE 5-TRIPHOSPHATE DIPHOSPHATASE"/>
    <property type="match status" value="1"/>
</dbReference>
<dbReference type="InterPro" id="IPR006680">
    <property type="entry name" value="Amidohydro-rel"/>
</dbReference>
<dbReference type="NCBIfam" id="NF011984">
    <property type="entry name" value="PRK15446.1-5"/>
    <property type="match status" value="1"/>
</dbReference>
<dbReference type="Proteomes" id="UP000321638">
    <property type="component" value="Unassembled WGS sequence"/>
</dbReference>
<keyword evidence="2" id="KW-0378">Hydrolase</keyword>
<dbReference type="Pfam" id="PF01979">
    <property type="entry name" value="Amidohydro_1"/>
    <property type="match status" value="1"/>
</dbReference>
<sequence length="379" mass="40473">MMSELVLTDARIVTPQAVVTGTVVVQGGVIAAIDAGRAAAGEGLDGDYLIPGLVELHTDNMERHFAPRPGVRWPSVSAAMAHDAQIAAAGITTVFDAIALGSTQDHDMRITSLAEMLGGTRTARDNGMLRSDHLLHLRCEVSYPQMPDMLADMIGDPRVRLVSIMDHTPDQRQFVNPDKYREYYKGKYGFSETELDTYLDMARARGARHSADNRRAVTTICQQHGVPMASHDDATPDHVAEALADGMVVAEFPTTVEAARLSRAGGMKVVMGGPNLIRGGSHSGNVSAGMLAELGLLDIVSSDYVPTSLVESAFKLAQDVPGIDLPKAMAAVSQTAAEAVGLSDRGAIEVGRRGDLVRVRLVDGQPVVRTVWRDGTRVA</sequence>
<dbReference type="GO" id="GO:0019700">
    <property type="term" value="P:organic phosphonate catabolic process"/>
    <property type="evidence" value="ECO:0007669"/>
    <property type="project" value="InterPro"/>
</dbReference>
<dbReference type="InterPro" id="IPR032466">
    <property type="entry name" value="Metal_Hydrolase"/>
</dbReference>
<dbReference type="EMBL" id="VDUZ01000005">
    <property type="protein sequence ID" value="TXL79544.1"/>
    <property type="molecule type" value="Genomic_DNA"/>
</dbReference>
<dbReference type="SUPFAM" id="SSF51556">
    <property type="entry name" value="Metallo-dependent hydrolases"/>
    <property type="match status" value="1"/>
</dbReference>
<dbReference type="PANTHER" id="PTHR43135:SF3">
    <property type="entry name" value="ALPHA-D-RIBOSE 1-METHYLPHOSPHONATE 5-TRIPHOSPHATE DIPHOSPHATASE"/>
    <property type="match status" value="1"/>
</dbReference>
<organism evidence="2 3">
    <name type="scientific">Vineibacter terrae</name>
    <dbReference type="NCBI Taxonomy" id="2586908"/>
    <lineage>
        <taxon>Bacteria</taxon>
        <taxon>Pseudomonadati</taxon>
        <taxon>Pseudomonadota</taxon>
        <taxon>Alphaproteobacteria</taxon>
        <taxon>Hyphomicrobiales</taxon>
        <taxon>Vineibacter</taxon>
    </lineage>
</organism>
<dbReference type="Gene3D" id="3.20.20.140">
    <property type="entry name" value="Metal-dependent hydrolases"/>
    <property type="match status" value="1"/>
</dbReference>
<evidence type="ECO:0000313" key="3">
    <source>
        <dbReference type="Proteomes" id="UP000321638"/>
    </source>
</evidence>